<dbReference type="Proteomes" id="UP000076722">
    <property type="component" value="Unassembled WGS sequence"/>
</dbReference>
<evidence type="ECO:0000313" key="2">
    <source>
        <dbReference type="Proteomes" id="UP000076722"/>
    </source>
</evidence>
<keyword evidence="2" id="KW-1185">Reference proteome</keyword>
<accession>A0A164R043</accession>
<protein>
    <submittedName>
        <fullName evidence="1">Uncharacterized protein</fullName>
    </submittedName>
</protein>
<reference evidence="1 2" key="1">
    <citation type="journal article" date="2016" name="Mol. Biol. Evol.">
        <title>Comparative Genomics of Early-Diverging Mushroom-Forming Fungi Provides Insights into the Origins of Lignocellulose Decay Capabilities.</title>
        <authorList>
            <person name="Nagy L.G."/>
            <person name="Riley R."/>
            <person name="Tritt A."/>
            <person name="Adam C."/>
            <person name="Daum C."/>
            <person name="Floudas D."/>
            <person name="Sun H."/>
            <person name="Yadav J.S."/>
            <person name="Pangilinan J."/>
            <person name="Larsson K.H."/>
            <person name="Matsuura K."/>
            <person name="Barry K."/>
            <person name="Labutti K."/>
            <person name="Kuo R."/>
            <person name="Ohm R.A."/>
            <person name="Bhattacharya S.S."/>
            <person name="Shirouzu T."/>
            <person name="Yoshinaga Y."/>
            <person name="Martin F.M."/>
            <person name="Grigoriev I.V."/>
            <person name="Hibbett D.S."/>
        </authorList>
    </citation>
    <scope>NUCLEOTIDE SEQUENCE [LARGE SCALE GENOMIC DNA]</scope>
    <source>
        <strain evidence="1 2">HHB9708</strain>
    </source>
</reference>
<sequence>MTELFNPYLTNALAWLTPQSPTGDMAQGSPTMEAEGYLPHAHLRPASQGYVGSDSNGFNVTANFQGDTWSGHNQAFPANHGFHYGRGVAPDAFAGPFNMNPNTVNPPPPAQYNHIIAEEAGPNEHQRGIERRARNKLVAAFLAVKAALKKLGEEIPRSKADLLFQVARIIECGLQPREGREEEGRHVRLQYGMKKQAASCGKKIVLP</sequence>
<dbReference type="EMBL" id="KV419423">
    <property type="protein sequence ID" value="KZS90127.1"/>
    <property type="molecule type" value="Genomic_DNA"/>
</dbReference>
<evidence type="ECO:0000313" key="1">
    <source>
        <dbReference type="EMBL" id="KZS90127.1"/>
    </source>
</evidence>
<organism evidence="1 2">
    <name type="scientific">Sistotremastrum niveocremeum HHB9708</name>
    <dbReference type="NCBI Taxonomy" id="1314777"/>
    <lineage>
        <taxon>Eukaryota</taxon>
        <taxon>Fungi</taxon>
        <taxon>Dikarya</taxon>
        <taxon>Basidiomycota</taxon>
        <taxon>Agaricomycotina</taxon>
        <taxon>Agaricomycetes</taxon>
        <taxon>Sistotremastrales</taxon>
        <taxon>Sistotremastraceae</taxon>
        <taxon>Sertulicium</taxon>
        <taxon>Sertulicium niveocremeum</taxon>
    </lineage>
</organism>
<proteinExistence type="predicted"/>
<dbReference type="AlphaFoldDB" id="A0A164R043"/>
<gene>
    <name evidence="1" type="ORF">SISNIDRAFT_488661</name>
</gene>
<name>A0A164R043_9AGAM</name>